<protein>
    <recommendedName>
        <fullName evidence="1">DUF2382 domain-containing protein</fullName>
    </recommendedName>
</protein>
<accession>A0A242MY00</accession>
<dbReference type="AlphaFoldDB" id="A0A242MY00"/>
<dbReference type="Pfam" id="PF09557">
    <property type="entry name" value="DUF2382"/>
    <property type="match status" value="1"/>
</dbReference>
<reference evidence="2 3" key="1">
    <citation type="submission" date="2017-03" db="EMBL/GenBank/DDBJ databases">
        <title>Genome analysis of strain PAMC 26577.</title>
        <authorList>
            <person name="Oh H.-M."/>
            <person name="Yang J.-A."/>
        </authorList>
    </citation>
    <scope>NUCLEOTIDE SEQUENCE [LARGE SCALE GENOMIC DNA]</scope>
    <source>
        <strain evidence="2 3">PAMC 26577</strain>
    </source>
</reference>
<dbReference type="Proteomes" id="UP000195221">
    <property type="component" value="Unassembled WGS sequence"/>
</dbReference>
<organism evidence="2 3">
    <name type="scientific">Caballeronia sordidicola</name>
    <name type="common">Burkholderia sordidicola</name>
    <dbReference type="NCBI Taxonomy" id="196367"/>
    <lineage>
        <taxon>Bacteria</taxon>
        <taxon>Pseudomonadati</taxon>
        <taxon>Pseudomonadota</taxon>
        <taxon>Betaproteobacteria</taxon>
        <taxon>Burkholderiales</taxon>
        <taxon>Burkholderiaceae</taxon>
        <taxon>Caballeronia</taxon>
    </lineage>
</organism>
<evidence type="ECO:0000313" key="3">
    <source>
        <dbReference type="Proteomes" id="UP000195221"/>
    </source>
</evidence>
<evidence type="ECO:0000259" key="1">
    <source>
        <dbReference type="Pfam" id="PF09557"/>
    </source>
</evidence>
<gene>
    <name evidence="2" type="ORF">PAMC26577_11315</name>
</gene>
<evidence type="ECO:0000313" key="2">
    <source>
        <dbReference type="EMBL" id="OTP76265.1"/>
    </source>
</evidence>
<proteinExistence type="predicted"/>
<comment type="caution">
    <text evidence="2">The sequence shown here is derived from an EMBL/GenBank/DDBJ whole genome shotgun (WGS) entry which is preliminary data.</text>
</comment>
<feature type="domain" description="DUF2382" evidence="1">
    <location>
        <begin position="4"/>
        <end position="91"/>
    </location>
</feature>
<dbReference type="EMBL" id="NBTZ01000038">
    <property type="protein sequence ID" value="OTP76265.1"/>
    <property type="molecule type" value="Genomic_DNA"/>
</dbReference>
<name>A0A242MY00_CABSO</name>
<sequence>MRIEEREAGSVRVRTVTHKELKEVPVVLQSTSIHVDRVPVYRFVDATFEPRQEGDTLIVPVFEYVPVTELRLMLKEEIHVKSTVTSQESVHQRRCSASMWLSNVG</sequence>
<dbReference type="InterPro" id="IPR019060">
    <property type="entry name" value="DUF2382"/>
</dbReference>